<proteinExistence type="predicted"/>
<keyword evidence="1" id="KW-1133">Transmembrane helix</keyword>
<evidence type="ECO:0000313" key="3">
    <source>
        <dbReference type="Proteomes" id="UP000297609"/>
    </source>
</evidence>
<dbReference type="EMBL" id="RQGG01000010">
    <property type="protein sequence ID" value="TGL55675.1"/>
    <property type="molecule type" value="Genomic_DNA"/>
</dbReference>
<evidence type="ECO:0000256" key="1">
    <source>
        <dbReference type="SAM" id="Phobius"/>
    </source>
</evidence>
<organism evidence="2 3">
    <name type="scientific">Leptospira kemamanensis</name>
    <dbReference type="NCBI Taxonomy" id="2484942"/>
    <lineage>
        <taxon>Bacteria</taxon>
        <taxon>Pseudomonadati</taxon>
        <taxon>Spirochaetota</taxon>
        <taxon>Spirochaetia</taxon>
        <taxon>Leptospirales</taxon>
        <taxon>Leptospiraceae</taxon>
        <taxon>Leptospira</taxon>
    </lineage>
</organism>
<dbReference type="OrthoDB" id="329303at2"/>
<dbReference type="AlphaFoldDB" id="A0A4R9JTR8"/>
<feature type="transmembrane region" description="Helical" evidence="1">
    <location>
        <begin position="266"/>
        <end position="288"/>
    </location>
</feature>
<feature type="transmembrane region" description="Helical" evidence="1">
    <location>
        <begin position="238"/>
        <end position="260"/>
    </location>
</feature>
<evidence type="ECO:0000313" key="2">
    <source>
        <dbReference type="EMBL" id="TGL55675.1"/>
    </source>
</evidence>
<keyword evidence="1" id="KW-0472">Membrane</keyword>
<accession>A0A4R9JTR8</accession>
<gene>
    <name evidence="2" type="ORF">EHQ59_03935</name>
</gene>
<keyword evidence="3" id="KW-1185">Reference proteome</keyword>
<name>A0A4R9JTR8_9LEPT</name>
<sequence>METSFLTNSILVKATMVNDYVFLFGVAVWTILALSGIWFWKRTHIGKMGFVFTLVSFLPFSFLCYQSYETEDRFVYKLKLDTTEGTIQFGDSDVPDIELPIEEFHTYQVRSESESKKDGIRYTDTIYIHHKSGLLLPVATVSVKRDKDNQEGFSRYSLLSREFKKFFRILPLPVETETGKPFQELLIKPELPKEKNPGPKLKNKALISLKESEMHSLKKVGAPPFPIEWKHQIISANWYFSFSLLAIGHLGMLLFIFNFLENRNHIMYYGILILLFGYLSFGSQYYFWILPKSKTVYKIEAVENGFRYYSIQDRGDKFDQNHGVGEIKRLEGEWFPNREKIVFLELPKKSLHFQSKLAYEKAMALADSLESDSPDLKQSFRLTKEVYDSSEWVLWDLSDLPMEVAVRFFLVLSHSLD</sequence>
<keyword evidence="1" id="KW-0812">Transmembrane</keyword>
<dbReference type="Proteomes" id="UP000297609">
    <property type="component" value="Unassembled WGS sequence"/>
</dbReference>
<feature type="transmembrane region" description="Helical" evidence="1">
    <location>
        <begin position="20"/>
        <end position="40"/>
    </location>
</feature>
<protein>
    <submittedName>
        <fullName evidence="2">Uncharacterized protein</fullName>
    </submittedName>
</protein>
<reference evidence="2" key="1">
    <citation type="journal article" date="2019" name="PLoS Negl. Trop. Dis.">
        <title>Revisiting the worldwide diversity of Leptospira species in the environment.</title>
        <authorList>
            <person name="Vincent A.T."/>
            <person name="Schiettekatte O."/>
            <person name="Bourhy P."/>
            <person name="Veyrier F.J."/>
            <person name="Picardeau M."/>
        </authorList>
    </citation>
    <scope>NUCLEOTIDE SEQUENCE [LARGE SCALE GENOMIC DNA]</scope>
    <source>
        <strain evidence="2">201702454</strain>
    </source>
</reference>
<comment type="caution">
    <text evidence="2">The sequence shown here is derived from an EMBL/GenBank/DDBJ whole genome shotgun (WGS) entry which is preliminary data.</text>
</comment>